<dbReference type="Pfam" id="PF01048">
    <property type="entry name" value="PNP_UDP_1"/>
    <property type="match status" value="1"/>
</dbReference>
<gene>
    <name evidence="2" type="ORF">MOS_331</name>
</gene>
<dbReference type="SUPFAM" id="SSF53167">
    <property type="entry name" value="Purine and uridine phosphorylases"/>
    <property type="match status" value="1"/>
</dbReference>
<accession>A0AAI8FD10</accession>
<dbReference type="InterPro" id="IPR035994">
    <property type="entry name" value="Nucleoside_phosphorylase_sf"/>
</dbReference>
<reference evidence="2 3" key="1">
    <citation type="journal article" date="2013" name="Genome Announc.">
        <title>Complete Genome Sequence of Mycoplasma hyorhinis Strain SK76.</title>
        <authorList>
            <person name="Goodison S."/>
            <person name="Urquidi V."/>
            <person name="Kumar D."/>
            <person name="Reyes L."/>
            <person name="Rosser C.J."/>
        </authorList>
    </citation>
    <scope>NUCLEOTIDE SEQUENCE [LARGE SCALE GENOMIC DNA]</scope>
    <source>
        <strain evidence="2 3">SK76</strain>
    </source>
</reference>
<dbReference type="GO" id="GO:0009116">
    <property type="term" value="P:nucleoside metabolic process"/>
    <property type="evidence" value="ECO:0007669"/>
    <property type="project" value="InterPro"/>
</dbReference>
<evidence type="ECO:0000313" key="3">
    <source>
        <dbReference type="Proteomes" id="UP000009399"/>
    </source>
</evidence>
<dbReference type="GO" id="GO:0008782">
    <property type="term" value="F:adenosylhomocysteine nucleosidase activity"/>
    <property type="evidence" value="ECO:0007669"/>
    <property type="project" value="TreeGrafter"/>
</dbReference>
<dbReference type="AlphaFoldDB" id="A0AAI8FD10"/>
<feature type="domain" description="Nucleoside phosphorylase" evidence="1">
    <location>
        <begin position="16"/>
        <end position="219"/>
    </location>
</feature>
<dbReference type="Gene3D" id="3.40.50.1580">
    <property type="entry name" value="Nucleoside phosphorylase domain"/>
    <property type="match status" value="1"/>
</dbReference>
<proteinExistence type="predicted"/>
<dbReference type="GO" id="GO:0019284">
    <property type="term" value="P:L-methionine salvage from S-adenosylmethionine"/>
    <property type="evidence" value="ECO:0007669"/>
    <property type="project" value="TreeGrafter"/>
</dbReference>
<dbReference type="GO" id="GO:0008930">
    <property type="term" value="F:methylthioadenosine nucleosidase activity"/>
    <property type="evidence" value="ECO:0007669"/>
    <property type="project" value="TreeGrafter"/>
</dbReference>
<dbReference type="PANTHER" id="PTHR46832">
    <property type="entry name" value="5'-METHYLTHIOADENOSINE/S-ADENOSYLHOMOCYSTEINE NUCLEOSIDASE"/>
    <property type="match status" value="1"/>
</dbReference>
<name>A0AAI8FD10_MESHY</name>
<dbReference type="NCBIfam" id="NF005522">
    <property type="entry name" value="PRK07164.1"/>
    <property type="match status" value="1"/>
</dbReference>
<dbReference type="GO" id="GO:0005829">
    <property type="term" value="C:cytosol"/>
    <property type="evidence" value="ECO:0007669"/>
    <property type="project" value="TreeGrafter"/>
</dbReference>
<dbReference type="PANTHER" id="PTHR46832:SF1">
    <property type="entry name" value="5'-METHYLTHIOADENOSINE_S-ADENOSYLHOMOCYSTEINE NUCLEOSIDASE"/>
    <property type="match status" value="1"/>
</dbReference>
<dbReference type="KEGG" id="mhs:MOS_331"/>
<evidence type="ECO:0000313" key="2">
    <source>
        <dbReference type="EMBL" id="AFX74257.1"/>
    </source>
</evidence>
<dbReference type="GeneID" id="93248448"/>
<evidence type="ECO:0000259" key="1">
    <source>
        <dbReference type="Pfam" id="PF01048"/>
    </source>
</evidence>
<dbReference type="Proteomes" id="UP000009399">
    <property type="component" value="Chromosome"/>
</dbReference>
<sequence>MKNNNKSTNSESIVNIAILFADELEFVDLKQFSFINQANKVTTPYGIGYIFNYKQYKIHYFQVAIGLINAAAACQYLIDKYKITQVYNYGAVGSNDIYLDLGSILYPDKIYLCDAQTPWYDFGQTPKEKKFYTNDFDFTNKNINLGSSNAFIYDLDRLNFIKKHINVSIFDMEAFALAHVCFKNKISFKTLKYVSDFIAKNLSYELVNNNIKNGAKQALNQIFNLL</sequence>
<protein>
    <submittedName>
        <fullName evidence="2">5'-methylthioadenosine/S-adenosylhomocysteine nucleosidase</fullName>
    </submittedName>
</protein>
<dbReference type="EMBL" id="CP003914">
    <property type="protein sequence ID" value="AFX74257.1"/>
    <property type="molecule type" value="Genomic_DNA"/>
</dbReference>
<dbReference type="RefSeq" id="WP_015084124.1">
    <property type="nucleotide sequence ID" value="NC_019552.1"/>
</dbReference>
<organism evidence="2 3">
    <name type="scientific">Mesomycoplasma hyorhinis SK76</name>
    <dbReference type="NCBI Taxonomy" id="1118964"/>
    <lineage>
        <taxon>Bacteria</taxon>
        <taxon>Bacillati</taxon>
        <taxon>Mycoplasmatota</taxon>
        <taxon>Mycoplasmoidales</taxon>
        <taxon>Metamycoplasmataceae</taxon>
        <taxon>Mesomycoplasma</taxon>
    </lineage>
</organism>
<dbReference type="InterPro" id="IPR000845">
    <property type="entry name" value="Nucleoside_phosphorylase_d"/>
</dbReference>